<dbReference type="InterPro" id="IPR022749">
    <property type="entry name" value="D12N6_MeTrfase_N"/>
</dbReference>
<evidence type="ECO:0000259" key="8">
    <source>
        <dbReference type="Pfam" id="PF02384"/>
    </source>
</evidence>
<evidence type="ECO:0000313" key="11">
    <source>
        <dbReference type="Proteomes" id="UP001596461"/>
    </source>
</evidence>
<organism evidence="10 11">
    <name type="scientific">Halobaculum lipolyticum</name>
    <dbReference type="NCBI Taxonomy" id="3032001"/>
    <lineage>
        <taxon>Archaea</taxon>
        <taxon>Methanobacteriati</taxon>
        <taxon>Methanobacteriota</taxon>
        <taxon>Stenosarchaea group</taxon>
        <taxon>Halobacteria</taxon>
        <taxon>Halobacteriales</taxon>
        <taxon>Haloferacaceae</taxon>
        <taxon>Halobaculum</taxon>
    </lineage>
</organism>
<dbReference type="Gene3D" id="1.20.1260.30">
    <property type="match status" value="1"/>
</dbReference>
<evidence type="ECO:0000256" key="6">
    <source>
        <dbReference type="ARBA" id="ARBA00047942"/>
    </source>
</evidence>
<dbReference type="PANTHER" id="PTHR42933:SF3">
    <property type="entry name" value="TYPE I RESTRICTION ENZYME MJAVIII METHYLASE SUBUNIT"/>
    <property type="match status" value="1"/>
</dbReference>
<dbReference type="PANTHER" id="PTHR42933">
    <property type="entry name" value="SLR6095 PROTEIN"/>
    <property type="match status" value="1"/>
</dbReference>
<dbReference type="GO" id="GO:0032259">
    <property type="term" value="P:methylation"/>
    <property type="evidence" value="ECO:0007669"/>
    <property type="project" value="UniProtKB-KW"/>
</dbReference>
<comment type="caution">
    <text evidence="10">The sequence shown here is derived from an EMBL/GenBank/DDBJ whole genome shotgun (WGS) entry which is preliminary data.</text>
</comment>
<evidence type="ECO:0000259" key="9">
    <source>
        <dbReference type="Pfam" id="PF12161"/>
    </source>
</evidence>
<keyword evidence="11" id="KW-1185">Reference proteome</keyword>
<dbReference type="Pfam" id="PF12161">
    <property type="entry name" value="HsdM_N"/>
    <property type="match status" value="1"/>
</dbReference>
<feature type="region of interest" description="Disordered" evidence="7">
    <location>
        <begin position="456"/>
        <end position="483"/>
    </location>
</feature>
<evidence type="ECO:0000256" key="1">
    <source>
        <dbReference type="ARBA" id="ARBA00011900"/>
    </source>
</evidence>
<feature type="domain" description="N6 adenine-specific DNA methyltransferase N-terminal" evidence="9">
    <location>
        <begin position="9"/>
        <end position="124"/>
    </location>
</feature>
<dbReference type="InterPro" id="IPR051537">
    <property type="entry name" value="DNA_Adenine_Mtase"/>
</dbReference>
<dbReference type="EC" id="2.1.1.72" evidence="1"/>
<gene>
    <name evidence="10" type="ORF">ACFQL9_12750</name>
</gene>
<feature type="domain" description="DNA methylase adenine-specific" evidence="8">
    <location>
        <begin position="141"/>
        <end position="451"/>
    </location>
</feature>
<evidence type="ECO:0000256" key="5">
    <source>
        <dbReference type="ARBA" id="ARBA00022747"/>
    </source>
</evidence>
<comment type="catalytic activity">
    <reaction evidence="6">
        <text>a 2'-deoxyadenosine in DNA + S-adenosyl-L-methionine = an N(6)-methyl-2'-deoxyadenosine in DNA + S-adenosyl-L-homocysteine + H(+)</text>
        <dbReference type="Rhea" id="RHEA:15197"/>
        <dbReference type="Rhea" id="RHEA-COMP:12418"/>
        <dbReference type="Rhea" id="RHEA-COMP:12419"/>
        <dbReference type="ChEBI" id="CHEBI:15378"/>
        <dbReference type="ChEBI" id="CHEBI:57856"/>
        <dbReference type="ChEBI" id="CHEBI:59789"/>
        <dbReference type="ChEBI" id="CHEBI:90615"/>
        <dbReference type="ChEBI" id="CHEBI:90616"/>
        <dbReference type="EC" id="2.1.1.72"/>
    </reaction>
</comment>
<proteinExistence type="predicted"/>
<dbReference type="Gene3D" id="3.40.50.150">
    <property type="entry name" value="Vaccinia Virus protein VP39"/>
    <property type="match status" value="1"/>
</dbReference>
<keyword evidence="4" id="KW-0949">S-adenosyl-L-methionine</keyword>
<dbReference type="SUPFAM" id="SSF53335">
    <property type="entry name" value="S-adenosyl-L-methionine-dependent methyltransferases"/>
    <property type="match status" value="1"/>
</dbReference>
<keyword evidence="2 10" id="KW-0489">Methyltransferase</keyword>
<dbReference type="Pfam" id="PF02384">
    <property type="entry name" value="N6_Mtase"/>
    <property type="match status" value="1"/>
</dbReference>
<reference evidence="10 11" key="1">
    <citation type="journal article" date="2019" name="Int. J. Syst. Evol. Microbiol.">
        <title>The Global Catalogue of Microorganisms (GCM) 10K type strain sequencing project: providing services to taxonomists for standard genome sequencing and annotation.</title>
        <authorList>
            <consortium name="The Broad Institute Genomics Platform"/>
            <consortium name="The Broad Institute Genome Sequencing Center for Infectious Disease"/>
            <person name="Wu L."/>
            <person name="Ma J."/>
        </authorList>
    </citation>
    <scope>NUCLEOTIDE SEQUENCE [LARGE SCALE GENOMIC DNA]</scope>
    <source>
        <strain evidence="10 11">DT31</strain>
    </source>
</reference>
<dbReference type="InterPro" id="IPR003356">
    <property type="entry name" value="DNA_methylase_A-5"/>
</dbReference>
<dbReference type="GeneID" id="81124354"/>
<evidence type="ECO:0000256" key="4">
    <source>
        <dbReference type="ARBA" id="ARBA00022691"/>
    </source>
</evidence>
<dbReference type="GO" id="GO:0009307">
    <property type="term" value="P:DNA restriction-modification system"/>
    <property type="evidence" value="ECO:0007669"/>
    <property type="project" value="UniProtKB-KW"/>
</dbReference>
<dbReference type="Proteomes" id="UP001596461">
    <property type="component" value="Unassembled WGS sequence"/>
</dbReference>
<accession>A0ABD5WB35</accession>
<dbReference type="RefSeq" id="WP_284032498.1">
    <property type="nucleotide sequence ID" value="NZ_CP126154.1"/>
</dbReference>
<dbReference type="GO" id="GO:0009007">
    <property type="term" value="F:site-specific DNA-methyltransferase (adenine-specific) activity"/>
    <property type="evidence" value="ECO:0007669"/>
    <property type="project" value="UniProtKB-EC"/>
</dbReference>
<keyword evidence="3" id="KW-0808">Transferase</keyword>
<name>A0ABD5WB35_9EURY</name>
<evidence type="ECO:0000256" key="2">
    <source>
        <dbReference type="ARBA" id="ARBA00022603"/>
    </source>
</evidence>
<dbReference type="InterPro" id="IPR038333">
    <property type="entry name" value="T1MK-like_N_sf"/>
</dbReference>
<sequence>MGDDEEDVAETLFSCFDILRGTISPVRYKEYVVPLIYYKRVSDESNRASSTDKADATDAESLFSLPYLEEQYRWEVVTKQANDLGDDLNEAIRAIPSHESVEILIKKVDFTELSVNGVLEQIVENLDEVTLDCRTHPSAQFGPCFDSLLTHLFNLEGRRGSEFTTPRTVARLATELVDELPRFAAIHDPTVGTGGFLAQAAKHDKDGAENQVVERRFTGQDLNPLAAGIARINLEMHGVESEIKVGDSLVDPGFTTEGELERFDLVFSDFPISMNWENTRVEEDPYDRFPGLEVPDKRRADYAFILHALSCLKTPQQDEAGGQAALVVPIGVLYRESERQYRKYLIENDYVEQIIHLPEDLYQQHSLATAILVLNTAKPPERHGEVRFVDAGSEEFYDETGDHRTISVGGVNKANKIGNAWEKNGKVARTVPHERIEASNFSLNISKYLPASDDPSKYRFSGDTEANSNDGENDTQSTDSDSYSFDQHLSDLITASENSVYVLGKYGGATEAELLDVRNELREIGYDAYVDRDLADFPTQDLSGSVTTTMRLVKFCIMVDREASGHLNEYQLAQLNRTVLARLTPEDGGSTRMIGAAENIDVNYIKKFEFDLRPQERLSEAVDWAEEMISRRRREYNELYDWREE</sequence>
<feature type="compositionally biased region" description="Polar residues" evidence="7">
    <location>
        <begin position="464"/>
        <end position="483"/>
    </location>
</feature>
<evidence type="ECO:0000313" key="10">
    <source>
        <dbReference type="EMBL" id="MFC7070514.1"/>
    </source>
</evidence>
<evidence type="ECO:0000256" key="7">
    <source>
        <dbReference type="SAM" id="MobiDB-lite"/>
    </source>
</evidence>
<dbReference type="EMBL" id="JBHTAH010000011">
    <property type="protein sequence ID" value="MFC7070514.1"/>
    <property type="molecule type" value="Genomic_DNA"/>
</dbReference>
<protein>
    <recommendedName>
        <fullName evidence="1">site-specific DNA-methyltransferase (adenine-specific)</fullName>
        <ecNumber evidence="1">2.1.1.72</ecNumber>
    </recommendedName>
</protein>
<evidence type="ECO:0000256" key="3">
    <source>
        <dbReference type="ARBA" id="ARBA00022679"/>
    </source>
</evidence>
<dbReference type="CDD" id="cd02440">
    <property type="entry name" value="AdoMet_MTases"/>
    <property type="match status" value="1"/>
</dbReference>
<dbReference type="AlphaFoldDB" id="A0ABD5WB35"/>
<keyword evidence="5" id="KW-0680">Restriction system</keyword>
<dbReference type="InterPro" id="IPR029063">
    <property type="entry name" value="SAM-dependent_MTases_sf"/>
</dbReference>